<dbReference type="NCBIfam" id="TIGR03421">
    <property type="entry name" value="FeS_CyaY"/>
    <property type="match status" value="1"/>
</dbReference>
<dbReference type="InterPro" id="IPR020895">
    <property type="entry name" value="Frataxin_CS"/>
</dbReference>
<dbReference type="SUPFAM" id="SSF55387">
    <property type="entry name" value="Frataxin/Nqo15-like"/>
    <property type="match status" value="1"/>
</dbReference>
<dbReference type="EMBL" id="MUHY01000004">
    <property type="protein sequence ID" value="PSB91555.1"/>
    <property type="molecule type" value="Genomic_DNA"/>
</dbReference>
<dbReference type="PROSITE" id="PS01344">
    <property type="entry name" value="FRATAXIN_1"/>
    <property type="match status" value="1"/>
</dbReference>
<accession>A0ABX5FCN1</accession>
<organism evidence="5 6">
    <name type="scientific">Candidatus Pandoraea novymonadis</name>
    <dbReference type="NCBI Taxonomy" id="1808959"/>
    <lineage>
        <taxon>Bacteria</taxon>
        <taxon>Pseudomonadati</taxon>
        <taxon>Pseudomonadota</taxon>
        <taxon>Betaproteobacteria</taxon>
        <taxon>Burkholderiales</taxon>
        <taxon>Burkholderiaceae</taxon>
        <taxon>Pandoraea</taxon>
    </lineage>
</organism>
<dbReference type="RefSeq" id="WP_106183090.1">
    <property type="nucleotide sequence ID" value="NZ_MUHY01000004.1"/>
</dbReference>
<evidence type="ECO:0000256" key="2">
    <source>
        <dbReference type="ARBA" id="ARBA00022723"/>
    </source>
</evidence>
<reference evidence="5 6" key="1">
    <citation type="journal article" date="2017" name="Front. Microbiol.">
        <title>Genome of Ca. Pandoraea novymonadis, an Endosymbiotic Bacterium of the Trypanosomatid Novymonas esmeraldas.</title>
        <authorList>
            <person name="Kostygov A.Y."/>
            <person name="Butenko A."/>
            <person name="Nenarokova A."/>
            <person name="Tashyreva D."/>
            <person name="Flegontov P."/>
            <person name="Lukes J."/>
            <person name="Yurchenko V."/>
        </authorList>
    </citation>
    <scope>NUCLEOTIDE SEQUENCE [LARGE SCALE GENOMIC DNA]</scope>
    <source>
        <strain evidence="5 6">E262</strain>
    </source>
</reference>
<dbReference type="SMART" id="SM01219">
    <property type="entry name" value="Frataxin_Cyay"/>
    <property type="match status" value="1"/>
</dbReference>
<dbReference type="HAMAP" id="MF_00142">
    <property type="entry name" value="CyaY"/>
    <property type="match status" value="1"/>
</dbReference>
<keyword evidence="3 4" id="KW-0408">Iron</keyword>
<dbReference type="InterPro" id="IPR047584">
    <property type="entry name" value="CyaY"/>
</dbReference>
<keyword evidence="2 4" id="KW-0479">Metal-binding</keyword>
<proteinExistence type="inferred from homology"/>
<evidence type="ECO:0000313" key="6">
    <source>
        <dbReference type="Proteomes" id="UP000242660"/>
    </source>
</evidence>
<comment type="function">
    <text evidence="4">Involved in iron-sulfur (Fe-S) cluster assembly. May act as a regulator of Fe-S biogenesis.</text>
</comment>
<dbReference type="Gene3D" id="3.30.920.10">
    <property type="entry name" value="Frataxin/CyaY"/>
    <property type="match status" value="1"/>
</dbReference>
<name>A0ABX5FCN1_9BURK</name>
<evidence type="ECO:0000256" key="3">
    <source>
        <dbReference type="ARBA" id="ARBA00023004"/>
    </source>
</evidence>
<protein>
    <recommendedName>
        <fullName evidence="4">Iron-sulfur cluster assembly protein CyaY</fullName>
    </recommendedName>
</protein>
<gene>
    <name evidence="4 5" type="primary">cyaY</name>
    <name evidence="5" type="ORF">BZL35_00952</name>
</gene>
<evidence type="ECO:0000313" key="5">
    <source>
        <dbReference type="EMBL" id="PSB91555.1"/>
    </source>
</evidence>
<dbReference type="InterPro" id="IPR002908">
    <property type="entry name" value="Frataxin/CyaY"/>
</dbReference>
<comment type="similarity">
    <text evidence="1 4">Belongs to the frataxin family.</text>
</comment>
<evidence type="ECO:0000256" key="1">
    <source>
        <dbReference type="ARBA" id="ARBA00008183"/>
    </source>
</evidence>
<keyword evidence="6" id="KW-1185">Reference proteome</keyword>
<dbReference type="Pfam" id="PF01491">
    <property type="entry name" value="Frataxin_Cyay"/>
    <property type="match status" value="1"/>
</dbReference>
<dbReference type="Proteomes" id="UP000242660">
    <property type="component" value="Unassembled WGS sequence"/>
</dbReference>
<comment type="caution">
    <text evidence="5">The sequence shown here is derived from an EMBL/GenBank/DDBJ whole genome shotgun (WGS) entry which is preliminary data.</text>
</comment>
<evidence type="ECO:0000256" key="4">
    <source>
        <dbReference type="HAMAP-Rule" id="MF_00142"/>
    </source>
</evidence>
<sequence length="106" mass="11774">MTESEFLSMGEAVLAKVEVGLETSGADVDCERTGNVLTLTFDGGSKIIINLQTVMREIWVASCSGAFHYRFCDDRWYDTRDGSEFFQALSGFATEHADRAVMLNSF</sequence>
<dbReference type="PROSITE" id="PS50810">
    <property type="entry name" value="FRATAXIN_2"/>
    <property type="match status" value="1"/>
</dbReference>
<dbReference type="InterPro" id="IPR036524">
    <property type="entry name" value="Frataxin/CyaY_sf"/>
</dbReference>